<evidence type="ECO:0000313" key="5">
    <source>
        <dbReference type="Proteomes" id="UP000483261"/>
    </source>
</evidence>
<accession>A0A6M1QZB2</accession>
<evidence type="ECO:0000313" key="4">
    <source>
        <dbReference type="EMBL" id="NGN93040.1"/>
    </source>
</evidence>
<protein>
    <submittedName>
        <fullName evidence="4">DUF4082 domain-containing protein</fullName>
    </submittedName>
</protein>
<feature type="region of interest" description="Disordered" evidence="1">
    <location>
        <begin position="204"/>
        <end position="279"/>
    </location>
</feature>
<feature type="domain" description="DUF4082" evidence="3">
    <location>
        <begin position="58"/>
        <end position="197"/>
    </location>
</feature>
<evidence type="ECO:0000256" key="1">
    <source>
        <dbReference type="SAM" id="MobiDB-lite"/>
    </source>
</evidence>
<gene>
    <name evidence="4" type="ORF">G5C66_09870</name>
</gene>
<comment type="caution">
    <text evidence="4">The sequence shown here is derived from an EMBL/GenBank/DDBJ whole genome shotgun (WGS) entry which is preliminary data.</text>
</comment>
<dbReference type="Proteomes" id="UP000483261">
    <property type="component" value="Unassembled WGS sequence"/>
</dbReference>
<evidence type="ECO:0000256" key="2">
    <source>
        <dbReference type="SAM" id="Phobius"/>
    </source>
</evidence>
<evidence type="ECO:0000259" key="3">
    <source>
        <dbReference type="Pfam" id="PF13313"/>
    </source>
</evidence>
<organism evidence="4 5">
    <name type="scientific">Nocardioides turkmenicus</name>
    <dbReference type="NCBI Taxonomy" id="2711220"/>
    <lineage>
        <taxon>Bacteria</taxon>
        <taxon>Bacillati</taxon>
        <taxon>Actinomycetota</taxon>
        <taxon>Actinomycetes</taxon>
        <taxon>Propionibacteriales</taxon>
        <taxon>Nocardioidaceae</taxon>
        <taxon>Nocardioides</taxon>
    </lineage>
</organism>
<dbReference type="EMBL" id="JAALAA010000007">
    <property type="protein sequence ID" value="NGN93040.1"/>
    <property type="molecule type" value="Genomic_DNA"/>
</dbReference>
<dbReference type="InterPro" id="IPR011050">
    <property type="entry name" value="Pectin_lyase_fold/virulence"/>
</dbReference>
<name>A0A6M1QZB2_9ACTN</name>
<feature type="compositionally biased region" description="Low complexity" evidence="1">
    <location>
        <begin position="216"/>
        <end position="229"/>
    </location>
</feature>
<keyword evidence="5" id="KW-1185">Reference proteome</keyword>
<dbReference type="InterPro" id="IPR025141">
    <property type="entry name" value="DUF4082"/>
</dbReference>
<dbReference type="RefSeq" id="WP_165110784.1">
    <property type="nucleotide sequence ID" value="NZ_JAALAA010000007.1"/>
</dbReference>
<feature type="compositionally biased region" description="Pro residues" evidence="1">
    <location>
        <begin position="242"/>
        <end position="252"/>
    </location>
</feature>
<dbReference type="SUPFAM" id="SSF51126">
    <property type="entry name" value="Pectin lyase-like"/>
    <property type="match status" value="1"/>
</dbReference>
<sequence length="526" mass="55007">MQISARRNSGPARRRGPARRPALLVSSVLITVAAIAVWVIWPISQSQAEAVSLLPDDAVPAIVTDSDRRPVELGLRFRVTEPVEAVAVQFYKSAANTGPHTGTLWSGRGRELATARFTDEPRRGLQVAELDDKVVLEPGRDYVVSYTAPKGRYSTDQSFFTRPVSRGPITAAPNAGVYSYRPGSFPTRSFGANSYAVDIVVRRTGSARPSSPPHTPSSTTSVGSSATPQTPAPTSPTSDPAPATPTAPPPGSASPEATAGPQPPASIPDGFPNPATTGVPTGVRLTPYTGPCNITAAGTVIDGKIVNCTLNVRAADVTIRNSVINGTVYNDEASNGLGFTIVDSEVRIGNRGGTGIGNVGFTAVRVEVTGGNRSINCWRDCTVRDSYVHGQFTDLSGIAHESGIRMGSGGVISHNTIACDAPDVPPDAGCSAGLTGYGDFATVEDNLIERNVFLVTTGGTCAYGGSSEGKAYGDANRIRFIDNVFQRTAARPNCGYWFPIASFDTSAPGNVWRGNVWSDGGVVNPG</sequence>
<keyword evidence="2" id="KW-0472">Membrane</keyword>
<dbReference type="AlphaFoldDB" id="A0A6M1QZB2"/>
<feature type="transmembrane region" description="Helical" evidence="2">
    <location>
        <begin position="21"/>
        <end position="41"/>
    </location>
</feature>
<reference evidence="4 5" key="1">
    <citation type="submission" date="2020-02" db="EMBL/GenBank/DDBJ databases">
        <title>Whole-genome analyses of novel actinobacteria.</title>
        <authorList>
            <person name="Sahin N."/>
        </authorList>
    </citation>
    <scope>NUCLEOTIDE SEQUENCE [LARGE SCALE GENOMIC DNA]</scope>
    <source>
        <strain evidence="4 5">KC13</strain>
    </source>
</reference>
<dbReference type="Pfam" id="PF13313">
    <property type="entry name" value="DUF4082"/>
    <property type="match status" value="1"/>
</dbReference>
<proteinExistence type="predicted"/>
<keyword evidence="2" id="KW-0812">Transmembrane</keyword>
<keyword evidence="2" id="KW-1133">Transmembrane helix</keyword>